<gene>
    <name evidence="12" type="ORF">MNEG_6347</name>
</gene>
<dbReference type="GO" id="GO:0070740">
    <property type="term" value="F:tubulin-glutamic acid ligase activity"/>
    <property type="evidence" value="ECO:0007669"/>
    <property type="project" value="TreeGrafter"/>
</dbReference>
<comment type="subcellular location">
    <subcellularLocation>
        <location evidence="1">Cytoplasm</location>
        <location evidence="1">Cytoskeleton</location>
        <location evidence="1">Cilium basal body</location>
    </subcellularLocation>
</comment>
<keyword evidence="10" id="KW-0966">Cell projection</keyword>
<evidence type="ECO:0000256" key="10">
    <source>
        <dbReference type="ARBA" id="ARBA00023273"/>
    </source>
</evidence>
<evidence type="ECO:0000256" key="3">
    <source>
        <dbReference type="ARBA" id="ARBA00022490"/>
    </source>
</evidence>
<keyword evidence="13" id="KW-1185">Reference proteome</keyword>
<dbReference type="KEGG" id="mng:MNEG_6347"/>
<evidence type="ECO:0000313" key="13">
    <source>
        <dbReference type="Proteomes" id="UP000054498"/>
    </source>
</evidence>
<dbReference type="PANTHER" id="PTHR12241:SF31">
    <property type="entry name" value="POLYGLUTAMYLASE COMPLEX SUBUNIT TTLL1"/>
    <property type="match status" value="1"/>
</dbReference>
<dbReference type="GO" id="GO:0036064">
    <property type="term" value="C:ciliary basal body"/>
    <property type="evidence" value="ECO:0007669"/>
    <property type="project" value="TreeGrafter"/>
</dbReference>
<dbReference type="InterPro" id="IPR004344">
    <property type="entry name" value="TTL/TTLL_fam"/>
</dbReference>
<dbReference type="EC" id="6.-.-.-" evidence="12"/>
<dbReference type="Proteomes" id="UP000054498">
    <property type="component" value="Unassembled WGS sequence"/>
</dbReference>
<reference evidence="12 13" key="1">
    <citation type="journal article" date="2013" name="BMC Genomics">
        <title>Reconstruction of the lipid metabolism for the microalga Monoraphidium neglectum from its genome sequence reveals characteristics suitable for biofuel production.</title>
        <authorList>
            <person name="Bogen C."/>
            <person name="Al-Dilaimi A."/>
            <person name="Albersmeier A."/>
            <person name="Wichmann J."/>
            <person name="Grundmann M."/>
            <person name="Rupp O."/>
            <person name="Lauersen K.J."/>
            <person name="Blifernez-Klassen O."/>
            <person name="Kalinowski J."/>
            <person name="Goesmann A."/>
            <person name="Mussgnug J.H."/>
            <person name="Kruse O."/>
        </authorList>
    </citation>
    <scope>NUCLEOTIDE SEQUENCE [LARGE SCALE GENOMIC DNA]</scope>
    <source>
        <strain evidence="12 13">SAG 48.87</strain>
    </source>
</reference>
<keyword evidence="7" id="KW-0067">ATP-binding</keyword>
<dbReference type="GeneID" id="25739223"/>
<dbReference type="EMBL" id="KK101241">
    <property type="protein sequence ID" value="KIZ01611.1"/>
    <property type="molecule type" value="Genomic_DNA"/>
</dbReference>
<dbReference type="GO" id="GO:0015631">
    <property type="term" value="F:tubulin binding"/>
    <property type="evidence" value="ECO:0007669"/>
    <property type="project" value="TreeGrafter"/>
</dbReference>
<dbReference type="GO" id="GO:0005874">
    <property type="term" value="C:microtubule"/>
    <property type="evidence" value="ECO:0007669"/>
    <property type="project" value="UniProtKB-KW"/>
</dbReference>
<comment type="similarity">
    <text evidence="2">Belongs to the tubulin polyglutamylase family.</text>
</comment>
<accession>A0A0D2N6W4</accession>
<feature type="region of interest" description="Disordered" evidence="11">
    <location>
        <begin position="216"/>
        <end position="255"/>
    </location>
</feature>
<name>A0A0D2N6W4_9CHLO</name>
<dbReference type="PROSITE" id="PS51221">
    <property type="entry name" value="TTL"/>
    <property type="match status" value="1"/>
</dbReference>
<evidence type="ECO:0000256" key="6">
    <source>
        <dbReference type="ARBA" id="ARBA00022741"/>
    </source>
</evidence>
<evidence type="ECO:0000256" key="5">
    <source>
        <dbReference type="ARBA" id="ARBA00022701"/>
    </source>
</evidence>
<protein>
    <submittedName>
        <fullName evidence="12">Putative tubulin polyglutamylase TTLL1</fullName>
        <ecNumber evidence="12">6.-.-.-</ecNumber>
    </submittedName>
</protein>
<keyword evidence="4 12" id="KW-0436">Ligase</keyword>
<dbReference type="GO" id="GO:0005524">
    <property type="term" value="F:ATP binding"/>
    <property type="evidence" value="ECO:0007669"/>
    <property type="project" value="UniProtKB-KW"/>
</dbReference>
<organism evidence="12 13">
    <name type="scientific">Monoraphidium neglectum</name>
    <dbReference type="NCBI Taxonomy" id="145388"/>
    <lineage>
        <taxon>Eukaryota</taxon>
        <taxon>Viridiplantae</taxon>
        <taxon>Chlorophyta</taxon>
        <taxon>core chlorophytes</taxon>
        <taxon>Chlorophyceae</taxon>
        <taxon>CS clade</taxon>
        <taxon>Sphaeropleales</taxon>
        <taxon>Selenastraceae</taxon>
        <taxon>Monoraphidium</taxon>
    </lineage>
</organism>
<evidence type="ECO:0000256" key="11">
    <source>
        <dbReference type="SAM" id="MobiDB-lite"/>
    </source>
</evidence>
<dbReference type="STRING" id="145388.A0A0D2N6W4"/>
<evidence type="ECO:0000313" key="12">
    <source>
        <dbReference type="EMBL" id="KIZ01611.1"/>
    </source>
</evidence>
<keyword evidence="3" id="KW-0963">Cytoplasm</keyword>
<feature type="compositionally biased region" description="Basic and acidic residues" evidence="11">
    <location>
        <begin position="244"/>
        <end position="255"/>
    </location>
</feature>
<keyword evidence="6" id="KW-0547">Nucleotide-binding</keyword>
<dbReference type="AlphaFoldDB" id="A0A0D2N6W4"/>
<proteinExistence type="inferred from homology"/>
<dbReference type="OrthoDB" id="564098at2759"/>
<keyword evidence="5" id="KW-0493">Microtubule</keyword>
<evidence type="ECO:0000256" key="2">
    <source>
        <dbReference type="ARBA" id="ARBA00006118"/>
    </source>
</evidence>
<dbReference type="PANTHER" id="PTHR12241">
    <property type="entry name" value="TUBULIN POLYGLUTAMYLASE"/>
    <property type="match status" value="1"/>
</dbReference>
<dbReference type="SUPFAM" id="SSF56059">
    <property type="entry name" value="Glutathione synthetase ATP-binding domain-like"/>
    <property type="match status" value="1"/>
</dbReference>
<evidence type="ECO:0000256" key="8">
    <source>
        <dbReference type="ARBA" id="ARBA00023069"/>
    </source>
</evidence>
<evidence type="ECO:0000256" key="1">
    <source>
        <dbReference type="ARBA" id="ARBA00004120"/>
    </source>
</evidence>
<dbReference type="Pfam" id="PF03133">
    <property type="entry name" value="TTL"/>
    <property type="match status" value="1"/>
</dbReference>
<evidence type="ECO:0000256" key="7">
    <source>
        <dbReference type="ARBA" id="ARBA00022840"/>
    </source>
</evidence>
<sequence length="255" mass="27078">MSKLGFARFCSAKYTDQVSELDNALVHLTNVAVQKGAPGHDPDGPGGKWALENLRLHLEAIRGHAATEALFADIEALVVHTLRAVQPVMVNDKHCFELYGFDVILDDALKPWLIEVNASPSLSTTTKADRLLKSRVISDVLDAVTPQEWSSGPLAPQKVAVDRGAGELAQAAPGLLSNAASACGGRQIIGSFEVVCDEAQDSQLLQRLRKEAAAAAAAATHAPVPPPASPARQRALLQGGVRPKAVEPDKKLLLR</sequence>
<dbReference type="RefSeq" id="XP_013900630.1">
    <property type="nucleotide sequence ID" value="XM_014045176.1"/>
</dbReference>
<evidence type="ECO:0000256" key="9">
    <source>
        <dbReference type="ARBA" id="ARBA00023212"/>
    </source>
</evidence>
<evidence type="ECO:0000256" key="4">
    <source>
        <dbReference type="ARBA" id="ARBA00022598"/>
    </source>
</evidence>
<dbReference type="Gene3D" id="3.30.470.20">
    <property type="entry name" value="ATP-grasp fold, B domain"/>
    <property type="match status" value="1"/>
</dbReference>
<keyword evidence="8" id="KW-0969">Cilium</keyword>
<dbReference type="GO" id="GO:0000226">
    <property type="term" value="P:microtubule cytoskeleton organization"/>
    <property type="evidence" value="ECO:0007669"/>
    <property type="project" value="TreeGrafter"/>
</dbReference>
<keyword evidence="9" id="KW-0206">Cytoskeleton</keyword>